<dbReference type="Proteomes" id="UP000243807">
    <property type="component" value="Chromosome"/>
</dbReference>
<accession>A0A1P8UD82</accession>
<dbReference type="STRING" id="1765967.BW247_00610"/>
<dbReference type="KEGG" id="afy:BW247_00610"/>
<protein>
    <submittedName>
        <fullName evidence="1">Uncharacterized protein</fullName>
    </submittedName>
</protein>
<evidence type="ECO:0000313" key="1">
    <source>
        <dbReference type="EMBL" id="APZ41778.1"/>
    </source>
</evidence>
<proteinExistence type="predicted"/>
<keyword evidence="2" id="KW-1185">Reference proteome</keyword>
<dbReference type="EMBL" id="CP019434">
    <property type="protein sequence ID" value="APZ41778.1"/>
    <property type="molecule type" value="Genomic_DNA"/>
</dbReference>
<organism evidence="1 2">
    <name type="scientific">Acidihalobacter ferrooxydans</name>
    <dbReference type="NCBI Taxonomy" id="1765967"/>
    <lineage>
        <taxon>Bacteria</taxon>
        <taxon>Pseudomonadati</taxon>
        <taxon>Pseudomonadota</taxon>
        <taxon>Gammaproteobacteria</taxon>
        <taxon>Chromatiales</taxon>
        <taxon>Ectothiorhodospiraceae</taxon>
        <taxon>Acidihalobacter</taxon>
    </lineage>
</organism>
<evidence type="ECO:0000313" key="2">
    <source>
        <dbReference type="Proteomes" id="UP000243807"/>
    </source>
</evidence>
<reference evidence="1 2" key="1">
    <citation type="submission" date="2017-01" db="EMBL/GenBank/DDBJ databases">
        <title>Draft sequence of Acidihalobacter ferrooxidans strain DSM 14175 (strain V8).</title>
        <authorList>
            <person name="Khaleque H.N."/>
            <person name="Ramsay J.P."/>
            <person name="Murphy R.J.T."/>
            <person name="Kaksonen A.H."/>
            <person name="Boxall N.J."/>
            <person name="Watkin E.L.J."/>
        </authorList>
    </citation>
    <scope>NUCLEOTIDE SEQUENCE [LARGE SCALE GENOMIC DNA]</scope>
    <source>
        <strain evidence="1 2">V8</strain>
    </source>
</reference>
<name>A0A1P8UD82_9GAMM</name>
<gene>
    <name evidence="1" type="ORF">BW247_00610</name>
</gene>
<sequence>MMSPRLPFDECLARLDAQCAGELLRGMTPRDALAVTGLPGPYAPALRMLVDWVPVRTPGQPVTRNELVHALGPLRLRYQAEDVDPEHYRALARLLRAIDAVYDACAAQDI</sequence>
<dbReference type="RefSeq" id="WP_076835125.1">
    <property type="nucleotide sequence ID" value="NZ_CP019434.1"/>
</dbReference>
<dbReference type="AlphaFoldDB" id="A0A1P8UD82"/>